<reference evidence="2 3" key="1">
    <citation type="submission" date="2020-08" db="EMBL/GenBank/DDBJ databases">
        <title>Genomic Encyclopedia of Type Strains, Phase IV (KMG-IV): sequencing the most valuable type-strain genomes for metagenomic binning, comparative biology and taxonomic classification.</title>
        <authorList>
            <person name="Goeker M."/>
        </authorList>
    </citation>
    <scope>NUCLEOTIDE SEQUENCE [LARGE SCALE GENOMIC DNA]</scope>
    <source>
        <strain evidence="2 3">DSM 22368</strain>
    </source>
</reference>
<dbReference type="SUPFAM" id="SSF55785">
    <property type="entry name" value="PYP-like sensor domain (PAS domain)"/>
    <property type="match status" value="1"/>
</dbReference>
<dbReference type="InterPro" id="IPR035965">
    <property type="entry name" value="PAS-like_dom_sf"/>
</dbReference>
<comment type="caution">
    <text evidence="2">The sequence shown here is derived from an EMBL/GenBank/DDBJ whole genome shotgun (WGS) entry which is preliminary data.</text>
</comment>
<dbReference type="RefSeq" id="WP_166851590.1">
    <property type="nucleotide sequence ID" value="NZ_JAAONY010000001.1"/>
</dbReference>
<dbReference type="AlphaFoldDB" id="A0A7X0JS01"/>
<dbReference type="InterPro" id="IPR013767">
    <property type="entry name" value="PAS_fold"/>
</dbReference>
<dbReference type="Pfam" id="PF00989">
    <property type="entry name" value="PAS"/>
    <property type="match status" value="1"/>
</dbReference>
<evidence type="ECO:0000313" key="3">
    <source>
        <dbReference type="Proteomes" id="UP000528457"/>
    </source>
</evidence>
<protein>
    <submittedName>
        <fullName evidence="2">PAS domain-containing protein</fullName>
    </submittedName>
</protein>
<keyword evidence="3" id="KW-1185">Reference proteome</keyword>
<feature type="domain" description="PAS fold" evidence="1">
    <location>
        <begin position="17"/>
        <end position="129"/>
    </location>
</feature>
<accession>A0A7X0JS01</accession>
<evidence type="ECO:0000259" key="1">
    <source>
        <dbReference type="Pfam" id="PF00989"/>
    </source>
</evidence>
<dbReference type="GO" id="GO:0006355">
    <property type="term" value="P:regulation of DNA-templated transcription"/>
    <property type="evidence" value="ECO:0007669"/>
    <property type="project" value="InterPro"/>
</dbReference>
<dbReference type="InParanoid" id="A0A7X0JS01"/>
<name>A0A7X0JS01_9GAMM</name>
<proteinExistence type="predicted"/>
<dbReference type="Proteomes" id="UP000528457">
    <property type="component" value="Unassembled WGS sequence"/>
</dbReference>
<gene>
    <name evidence="2" type="ORF">HNR48_000608</name>
</gene>
<dbReference type="EMBL" id="JACHHT010000001">
    <property type="protein sequence ID" value="MBB6520330.1"/>
    <property type="molecule type" value="Genomic_DNA"/>
</dbReference>
<evidence type="ECO:0000313" key="2">
    <source>
        <dbReference type="EMBL" id="MBB6520330.1"/>
    </source>
</evidence>
<organism evidence="2 3">
    <name type="scientific">Pseudoteredinibacter isoporae</name>
    <dbReference type="NCBI Taxonomy" id="570281"/>
    <lineage>
        <taxon>Bacteria</taxon>
        <taxon>Pseudomonadati</taxon>
        <taxon>Pseudomonadota</taxon>
        <taxon>Gammaproteobacteria</taxon>
        <taxon>Cellvibrionales</taxon>
        <taxon>Cellvibrionaceae</taxon>
        <taxon>Pseudoteredinibacter</taxon>
    </lineage>
</organism>
<sequence length="153" mass="17997">MLEQDDQLKEFYWYIDILQNVDVGLAVLDKEYNIQLWNGFMENHSGHHPNSTKDQNIFELFSEIDEARFRSKAESVFLLQSSAFSSWEQRPYLFKFKTYRPITCTAPHMYQNTTIIPLVSTTGEVNHICIIVYDVTEEAMYKLRQEKPQAMSA</sequence>
<dbReference type="Gene3D" id="3.30.450.20">
    <property type="entry name" value="PAS domain"/>
    <property type="match status" value="1"/>
</dbReference>